<dbReference type="OrthoDB" id="5844105at2759"/>
<dbReference type="Pfam" id="PF10221">
    <property type="entry name" value="Mat89Bb"/>
    <property type="match status" value="1"/>
</dbReference>
<keyword evidence="7" id="KW-0131">Cell cycle</keyword>
<accession>A0A183AWL6</accession>
<dbReference type="InterPro" id="IPR019355">
    <property type="entry name" value="Cell_cycle_regulator_Mat89Bb"/>
</dbReference>
<name>A0A183AWL6_9TREM</name>
<dbReference type="PANTHER" id="PTHR12955:SF1">
    <property type="entry name" value="INTEGRATOR COMPLEX SUBUNIT 13"/>
    <property type="match status" value="1"/>
</dbReference>
<dbReference type="GO" id="GO:0032039">
    <property type="term" value="C:integrator complex"/>
    <property type="evidence" value="ECO:0007669"/>
    <property type="project" value="TreeGrafter"/>
</dbReference>
<sequence length="267" mass="29396">MRLVETHYNLASTLVQDIPMKEEANTNASSAMYGVELIHQAEAHDLLQRVSLADQLLIRTDEDAEKISSLQRPNSGFSKTLGIKWVTPKSADSGFLRYAIAAYRVTLADVGNRASTCLAQFVLSGRSVALAHRLPVSLPLIPQAHSELLPTYSNTEGLLLTCHGSVMYLHVLAALCPLAHPPLVPLITSRDSDGELPTEVRLQAFIGQLTRSARLAPASARLTYTVAPRERGVVVYSEEFDIKSYCSYRCLADTCLSVLDIKDFRKR</sequence>
<dbReference type="GO" id="GO:0005737">
    <property type="term" value="C:cytoplasm"/>
    <property type="evidence" value="ECO:0007669"/>
    <property type="project" value="UniProtKB-SubCell"/>
</dbReference>
<evidence type="ECO:0000256" key="3">
    <source>
        <dbReference type="ARBA" id="ARBA00022490"/>
    </source>
</evidence>
<dbReference type="GO" id="GO:0051642">
    <property type="term" value="P:centrosome localization"/>
    <property type="evidence" value="ECO:0007669"/>
    <property type="project" value="TreeGrafter"/>
</dbReference>
<evidence type="ECO:0000256" key="2">
    <source>
        <dbReference type="ARBA" id="ARBA00004496"/>
    </source>
</evidence>
<dbReference type="GO" id="GO:0007346">
    <property type="term" value="P:regulation of mitotic cell cycle"/>
    <property type="evidence" value="ECO:0007669"/>
    <property type="project" value="TreeGrafter"/>
</dbReference>
<dbReference type="AlphaFoldDB" id="A0A183AWL6"/>
<organism evidence="11">
    <name type="scientific">Echinostoma caproni</name>
    <dbReference type="NCBI Taxonomy" id="27848"/>
    <lineage>
        <taxon>Eukaryota</taxon>
        <taxon>Metazoa</taxon>
        <taxon>Spiralia</taxon>
        <taxon>Lophotrochozoa</taxon>
        <taxon>Platyhelminthes</taxon>
        <taxon>Trematoda</taxon>
        <taxon>Digenea</taxon>
        <taxon>Plagiorchiida</taxon>
        <taxon>Echinostomata</taxon>
        <taxon>Echinostomatoidea</taxon>
        <taxon>Echinostomatidae</taxon>
        <taxon>Echinostoma</taxon>
    </lineage>
</organism>
<keyword evidence="5" id="KW-0498">Mitosis</keyword>
<dbReference type="PANTHER" id="PTHR12955">
    <property type="entry name" value="SARCOMA ANTIGEN NY-SAR-95-RELATED"/>
    <property type="match status" value="1"/>
</dbReference>
<reference evidence="11" key="1">
    <citation type="submission" date="2016-06" db="UniProtKB">
        <authorList>
            <consortium name="WormBaseParasite"/>
        </authorList>
    </citation>
    <scope>IDENTIFICATION</scope>
</reference>
<evidence type="ECO:0000256" key="1">
    <source>
        <dbReference type="ARBA" id="ARBA00004123"/>
    </source>
</evidence>
<protein>
    <submittedName>
        <fullName evidence="11">RAB3GAP2_N domain-containing protein</fullName>
    </submittedName>
</protein>
<dbReference type="Proteomes" id="UP000272942">
    <property type="component" value="Unassembled WGS sequence"/>
</dbReference>
<gene>
    <name evidence="9" type="ORF">ECPE_LOCUS11351</name>
</gene>
<evidence type="ECO:0000256" key="8">
    <source>
        <dbReference type="ARBA" id="ARBA00061603"/>
    </source>
</evidence>
<proteinExistence type="inferred from homology"/>
<evidence type="ECO:0000256" key="6">
    <source>
        <dbReference type="ARBA" id="ARBA00023242"/>
    </source>
</evidence>
<comment type="similarity">
    <text evidence="8">Belongs to the Integrator subunit 13 family.</text>
</comment>
<evidence type="ECO:0000313" key="10">
    <source>
        <dbReference type="Proteomes" id="UP000272942"/>
    </source>
</evidence>
<dbReference type="EMBL" id="UZAN01050670">
    <property type="protein sequence ID" value="VDP88382.1"/>
    <property type="molecule type" value="Genomic_DNA"/>
</dbReference>
<keyword evidence="6" id="KW-0539">Nucleus</keyword>
<keyword evidence="3" id="KW-0963">Cytoplasm</keyword>
<keyword evidence="4" id="KW-0132">Cell division</keyword>
<evidence type="ECO:0000256" key="7">
    <source>
        <dbReference type="ARBA" id="ARBA00023306"/>
    </source>
</evidence>
<evidence type="ECO:0000256" key="4">
    <source>
        <dbReference type="ARBA" id="ARBA00022618"/>
    </source>
</evidence>
<dbReference type="GO" id="GO:0051301">
    <property type="term" value="P:cell division"/>
    <property type="evidence" value="ECO:0007669"/>
    <property type="project" value="UniProtKB-KW"/>
</dbReference>
<evidence type="ECO:0000313" key="9">
    <source>
        <dbReference type="EMBL" id="VDP88382.1"/>
    </source>
</evidence>
<reference evidence="9 10" key="2">
    <citation type="submission" date="2018-11" db="EMBL/GenBank/DDBJ databases">
        <authorList>
            <consortium name="Pathogen Informatics"/>
        </authorList>
    </citation>
    <scope>NUCLEOTIDE SEQUENCE [LARGE SCALE GENOMIC DNA]</scope>
    <source>
        <strain evidence="9 10">Egypt</strain>
    </source>
</reference>
<keyword evidence="10" id="KW-1185">Reference proteome</keyword>
<evidence type="ECO:0000256" key="5">
    <source>
        <dbReference type="ARBA" id="ARBA00022776"/>
    </source>
</evidence>
<dbReference type="WBParaSite" id="ECPE_0001138601-mRNA-1">
    <property type="protein sequence ID" value="ECPE_0001138601-mRNA-1"/>
    <property type="gene ID" value="ECPE_0001138601"/>
</dbReference>
<evidence type="ECO:0000313" key="11">
    <source>
        <dbReference type="WBParaSite" id="ECPE_0001138601-mRNA-1"/>
    </source>
</evidence>
<comment type="subcellular location">
    <subcellularLocation>
        <location evidence="2">Cytoplasm</location>
    </subcellularLocation>
    <subcellularLocation>
        <location evidence="1">Nucleus</location>
    </subcellularLocation>
</comment>